<sequence length="162" mass="18112">MKKLVIIFLTTVIAFVCHAQENTMNWRYEIQCVDIAKEGGALVKVFTYAKTRKIALEEAKKSAVHGILFKGFIGNGKCASQKPLVKNPTAETENRDFFNVFFQDGGKFEKYVTLSTDGNIDPNDIVKVGKEYKLGMIVTIAKDALRKDLEAAGIIKNIADRY</sequence>
<dbReference type="RefSeq" id="WP_076384550.1">
    <property type="nucleotide sequence ID" value="NZ_FTOI01000001.1"/>
</dbReference>
<keyword evidence="3" id="KW-1185">Reference proteome</keyword>
<dbReference type="OrthoDB" id="1073285at2"/>
<name>A0A1N7J8H2_9FLAO</name>
<feature type="signal peptide" evidence="1">
    <location>
        <begin position="1"/>
        <end position="19"/>
    </location>
</feature>
<organism evidence="2 3">
    <name type="scientific">Kaistella chaponensis</name>
    <dbReference type="NCBI Taxonomy" id="713588"/>
    <lineage>
        <taxon>Bacteria</taxon>
        <taxon>Pseudomonadati</taxon>
        <taxon>Bacteroidota</taxon>
        <taxon>Flavobacteriia</taxon>
        <taxon>Flavobacteriales</taxon>
        <taxon>Weeksellaceae</taxon>
        <taxon>Chryseobacterium group</taxon>
        <taxon>Kaistella</taxon>
    </lineage>
</organism>
<evidence type="ECO:0000313" key="3">
    <source>
        <dbReference type="Proteomes" id="UP000185839"/>
    </source>
</evidence>
<dbReference type="Proteomes" id="UP000185839">
    <property type="component" value="Unassembled WGS sequence"/>
</dbReference>
<protein>
    <submittedName>
        <fullName evidence="2">Uncharacterized protein</fullName>
    </submittedName>
</protein>
<evidence type="ECO:0000313" key="2">
    <source>
        <dbReference type="EMBL" id="SIS45643.1"/>
    </source>
</evidence>
<proteinExistence type="predicted"/>
<keyword evidence="1" id="KW-0732">Signal</keyword>
<dbReference type="AlphaFoldDB" id="A0A1N7J8H2"/>
<evidence type="ECO:0000256" key="1">
    <source>
        <dbReference type="SAM" id="SignalP"/>
    </source>
</evidence>
<dbReference type="STRING" id="713588.SAMN05421789_101247"/>
<reference evidence="3" key="1">
    <citation type="submission" date="2017-01" db="EMBL/GenBank/DDBJ databases">
        <authorList>
            <person name="Varghese N."/>
            <person name="Submissions S."/>
        </authorList>
    </citation>
    <scope>NUCLEOTIDE SEQUENCE [LARGE SCALE GENOMIC DNA]</scope>
    <source>
        <strain evidence="3">DSM 23145</strain>
    </source>
</reference>
<dbReference type="EMBL" id="FTOI01000001">
    <property type="protein sequence ID" value="SIS45643.1"/>
    <property type="molecule type" value="Genomic_DNA"/>
</dbReference>
<feature type="chain" id="PRO_5012049021" evidence="1">
    <location>
        <begin position="20"/>
        <end position="162"/>
    </location>
</feature>
<gene>
    <name evidence="2" type="ORF">SAMN05421789_101247</name>
</gene>
<accession>A0A1N7J8H2</accession>